<organism evidence="2 3">
    <name type="scientific">Streptomyces gamaensis</name>
    <dbReference type="NCBI Taxonomy" id="1763542"/>
    <lineage>
        <taxon>Bacteria</taxon>
        <taxon>Bacillati</taxon>
        <taxon>Actinomycetota</taxon>
        <taxon>Actinomycetes</taxon>
        <taxon>Kitasatosporales</taxon>
        <taxon>Streptomycetaceae</taxon>
        <taxon>Streptomyces</taxon>
    </lineage>
</organism>
<sequence length="182" mass="18884">MNGVRGVVVGLCALALAGSSLVWAPASQAAGHVKCEGPEHTTYTPGLTFTDRPTRIHARSDYTCTLPSGEQVEAAGRTEAGSDGASCLALDAPRGTEYVHWPAVRHGGGHEEEFSEIRYDPGTAVRIAGAHVVVLKGRVVRGRGKGLEASRTVTLLPAELTGCLTPEGAEQAEGDGKLEIGS</sequence>
<evidence type="ECO:0000256" key="1">
    <source>
        <dbReference type="SAM" id="SignalP"/>
    </source>
</evidence>
<reference evidence="3" key="1">
    <citation type="journal article" date="2019" name="Int. J. Syst. Evol. Microbiol.">
        <title>The Global Catalogue of Microorganisms (GCM) 10K type strain sequencing project: providing services to taxonomists for standard genome sequencing and annotation.</title>
        <authorList>
            <consortium name="The Broad Institute Genomics Platform"/>
            <consortium name="The Broad Institute Genome Sequencing Center for Infectious Disease"/>
            <person name="Wu L."/>
            <person name="Ma J."/>
        </authorList>
    </citation>
    <scope>NUCLEOTIDE SEQUENCE [LARGE SCALE GENOMIC DNA]</scope>
    <source>
        <strain evidence="3">CGMCC 4.7304</strain>
    </source>
</reference>
<evidence type="ECO:0000313" key="2">
    <source>
        <dbReference type="EMBL" id="MFC5721419.1"/>
    </source>
</evidence>
<evidence type="ECO:0008006" key="4">
    <source>
        <dbReference type="Google" id="ProtNLM"/>
    </source>
</evidence>
<gene>
    <name evidence="2" type="ORF">ACFP1Z_14700</name>
</gene>
<evidence type="ECO:0000313" key="3">
    <source>
        <dbReference type="Proteomes" id="UP001596083"/>
    </source>
</evidence>
<dbReference type="Proteomes" id="UP001596083">
    <property type="component" value="Unassembled WGS sequence"/>
</dbReference>
<feature type="signal peptide" evidence="1">
    <location>
        <begin position="1"/>
        <end position="24"/>
    </location>
</feature>
<dbReference type="RefSeq" id="WP_390316707.1">
    <property type="nucleotide sequence ID" value="NZ_JBHSPB010000008.1"/>
</dbReference>
<feature type="chain" id="PRO_5045614269" description="Secreted protein" evidence="1">
    <location>
        <begin position="25"/>
        <end position="182"/>
    </location>
</feature>
<keyword evidence="1" id="KW-0732">Signal</keyword>
<name>A0ABW0Z2Z2_9ACTN</name>
<dbReference type="EMBL" id="JBHSPB010000008">
    <property type="protein sequence ID" value="MFC5721419.1"/>
    <property type="molecule type" value="Genomic_DNA"/>
</dbReference>
<comment type="caution">
    <text evidence="2">The sequence shown here is derived from an EMBL/GenBank/DDBJ whole genome shotgun (WGS) entry which is preliminary data.</text>
</comment>
<protein>
    <recommendedName>
        <fullName evidence="4">Secreted protein</fullName>
    </recommendedName>
</protein>
<accession>A0ABW0Z2Z2</accession>
<keyword evidence="3" id="KW-1185">Reference proteome</keyword>
<proteinExistence type="predicted"/>